<dbReference type="PROSITE" id="PS50181">
    <property type="entry name" value="FBOX"/>
    <property type="match status" value="1"/>
</dbReference>
<keyword evidence="3" id="KW-1185">Reference proteome</keyword>
<dbReference type="Gene3D" id="1.20.1280.50">
    <property type="match status" value="1"/>
</dbReference>
<accession>A0A165NX03</accession>
<name>A0A165NX03_EXIGL</name>
<dbReference type="Proteomes" id="UP000077266">
    <property type="component" value="Unassembled WGS sequence"/>
</dbReference>
<feature type="domain" description="F-box" evidence="1">
    <location>
        <begin position="61"/>
        <end position="108"/>
    </location>
</feature>
<proteinExistence type="predicted"/>
<dbReference type="Pfam" id="PF12937">
    <property type="entry name" value="F-box-like"/>
    <property type="match status" value="1"/>
</dbReference>
<dbReference type="InterPro" id="IPR001810">
    <property type="entry name" value="F-box_dom"/>
</dbReference>
<gene>
    <name evidence="2" type="ORF">EXIGLDRAFT_745131</name>
</gene>
<evidence type="ECO:0000313" key="3">
    <source>
        <dbReference type="Proteomes" id="UP000077266"/>
    </source>
</evidence>
<dbReference type="SUPFAM" id="SSF81383">
    <property type="entry name" value="F-box domain"/>
    <property type="match status" value="1"/>
</dbReference>
<evidence type="ECO:0000259" key="1">
    <source>
        <dbReference type="PROSITE" id="PS50181"/>
    </source>
</evidence>
<protein>
    <recommendedName>
        <fullName evidence="1">F-box domain-containing protein</fullName>
    </recommendedName>
</protein>
<organism evidence="2 3">
    <name type="scientific">Exidia glandulosa HHB12029</name>
    <dbReference type="NCBI Taxonomy" id="1314781"/>
    <lineage>
        <taxon>Eukaryota</taxon>
        <taxon>Fungi</taxon>
        <taxon>Dikarya</taxon>
        <taxon>Basidiomycota</taxon>
        <taxon>Agaricomycotina</taxon>
        <taxon>Agaricomycetes</taxon>
        <taxon>Auriculariales</taxon>
        <taxon>Exidiaceae</taxon>
        <taxon>Exidia</taxon>
    </lineage>
</organism>
<dbReference type="OrthoDB" id="3365698at2759"/>
<dbReference type="AlphaFoldDB" id="A0A165NX03"/>
<dbReference type="EMBL" id="KV425894">
    <property type="protein sequence ID" value="KZW01339.1"/>
    <property type="molecule type" value="Genomic_DNA"/>
</dbReference>
<evidence type="ECO:0000313" key="2">
    <source>
        <dbReference type="EMBL" id="KZW01339.1"/>
    </source>
</evidence>
<reference evidence="2 3" key="1">
    <citation type="journal article" date="2016" name="Mol. Biol. Evol.">
        <title>Comparative Genomics of Early-Diverging Mushroom-Forming Fungi Provides Insights into the Origins of Lignocellulose Decay Capabilities.</title>
        <authorList>
            <person name="Nagy L.G."/>
            <person name="Riley R."/>
            <person name="Tritt A."/>
            <person name="Adam C."/>
            <person name="Daum C."/>
            <person name="Floudas D."/>
            <person name="Sun H."/>
            <person name="Yadav J.S."/>
            <person name="Pangilinan J."/>
            <person name="Larsson K.H."/>
            <person name="Matsuura K."/>
            <person name="Barry K."/>
            <person name="Labutti K."/>
            <person name="Kuo R."/>
            <person name="Ohm R.A."/>
            <person name="Bhattacharya S.S."/>
            <person name="Shirouzu T."/>
            <person name="Yoshinaga Y."/>
            <person name="Martin F.M."/>
            <person name="Grigoriev I.V."/>
            <person name="Hibbett D.S."/>
        </authorList>
    </citation>
    <scope>NUCLEOTIDE SEQUENCE [LARGE SCALE GENOMIC DNA]</scope>
    <source>
        <strain evidence="2 3">HHB12029</strain>
    </source>
</reference>
<dbReference type="InParanoid" id="A0A165NX03"/>
<dbReference type="InterPro" id="IPR036047">
    <property type="entry name" value="F-box-like_dom_sf"/>
</dbReference>
<sequence length="549" mass="61408">MSEYEPDRRSDLDATRLLARIRDAALDSSCDAVEFEDRTAELRTLLAVELALAARRRNAVQSLQSRIPDELWCLVWQDLPLADRLSITRVCHTWRTIAHGAPSLWRFLDLVVDAHNSECDCQQCVDDIRKSRIAMQAQRPSKTNIHLAYHALKLGKQALVVLEVTDDTQFSNDDAYRFLGRVLSPHAHRIRAVYLQMVDNEIIDLLFDSIQSFPALRVLHMLCGDDPQSQNEFTSSPLSAPLLEELVISRSVLWDSAIPTGHMFARLHTLRCSICLAEEALRLLRVCPGLQCVRFDVDLTVVGEPGLAFVDLDEARLLAGRIPDVTLGGLKASIEAAYLDIFAISEIKSLSLWYYQNKSPSLRAVQNLASHCTGDSVTCACAAVGDYTAFKIDVGLSTHRLLMQSTKRHTLHRTWQALGAKIATELIVDFDLWPILFTGDNVEPMAQVTMFSVLLWKFDDVTAFLASESLLRLDLFPSLHGIPSREETAALEARAKDLTSLIDPLKVRRDGRPYLGFPMIEGVHGERDTTEAAMPEDSKRVSLIAVPLL</sequence>